<reference evidence="2 3" key="1">
    <citation type="submission" date="2024-01" db="EMBL/GenBank/DDBJ databases">
        <title>The genomes of 5 underutilized Papilionoideae crops provide insights into root nodulation and disease resistanc.</title>
        <authorList>
            <person name="Jiang F."/>
        </authorList>
    </citation>
    <scope>NUCLEOTIDE SEQUENCE [LARGE SCALE GENOMIC DNA]</scope>
    <source>
        <strain evidence="2">LVBAO_FW01</strain>
        <tissue evidence="2">Leaves</tissue>
    </source>
</reference>
<comment type="caution">
    <text evidence="2">The sequence shown here is derived from an EMBL/GenBank/DDBJ whole genome shotgun (WGS) entry which is preliminary data.</text>
</comment>
<keyword evidence="3" id="KW-1185">Reference proteome</keyword>
<name>A0AAN9MUR8_CANGL</name>
<feature type="region of interest" description="Disordered" evidence="1">
    <location>
        <begin position="35"/>
        <end position="57"/>
    </location>
</feature>
<protein>
    <submittedName>
        <fullName evidence="2">Uncharacterized protein</fullName>
    </submittedName>
</protein>
<organism evidence="2 3">
    <name type="scientific">Canavalia gladiata</name>
    <name type="common">Sword bean</name>
    <name type="synonym">Dolichos gladiatus</name>
    <dbReference type="NCBI Taxonomy" id="3824"/>
    <lineage>
        <taxon>Eukaryota</taxon>
        <taxon>Viridiplantae</taxon>
        <taxon>Streptophyta</taxon>
        <taxon>Embryophyta</taxon>
        <taxon>Tracheophyta</taxon>
        <taxon>Spermatophyta</taxon>
        <taxon>Magnoliopsida</taxon>
        <taxon>eudicotyledons</taxon>
        <taxon>Gunneridae</taxon>
        <taxon>Pentapetalae</taxon>
        <taxon>rosids</taxon>
        <taxon>fabids</taxon>
        <taxon>Fabales</taxon>
        <taxon>Fabaceae</taxon>
        <taxon>Papilionoideae</taxon>
        <taxon>50 kb inversion clade</taxon>
        <taxon>NPAAA clade</taxon>
        <taxon>indigoferoid/millettioid clade</taxon>
        <taxon>Phaseoleae</taxon>
        <taxon>Canavalia</taxon>
    </lineage>
</organism>
<gene>
    <name evidence="2" type="ORF">VNO77_03452</name>
</gene>
<proteinExistence type="predicted"/>
<dbReference type="AlphaFoldDB" id="A0AAN9MUR8"/>
<evidence type="ECO:0000313" key="3">
    <source>
        <dbReference type="Proteomes" id="UP001367508"/>
    </source>
</evidence>
<sequence length="84" mass="9106">MVEDARPPIHVVVIKGSRTCGYVLGTGYVTNSIPVSTNESNTNREPKSVGSVPNKNNLLLGHTKANNSMDESGWVEFEKQKCSS</sequence>
<evidence type="ECO:0000256" key="1">
    <source>
        <dbReference type="SAM" id="MobiDB-lite"/>
    </source>
</evidence>
<dbReference type="EMBL" id="JAYMYQ010000001">
    <property type="protein sequence ID" value="KAK7361395.1"/>
    <property type="molecule type" value="Genomic_DNA"/>
</dbReference>
<accession>A0AAN9MUR8</accession>
<dbReference type="Proteomes" id="UP001367508">
    <property type="component" value="Unassembled WGS sequence"/>
</dbReference>
<evidence type="ECO:0000313" key="2">
    <source>
        <dbReference type="EMBL" id="KAK7361395.1"/>
    </source>
</evidence>